<dbReference type="EMBL" id="CP150096">
    <property type="protein sequence ID" value="WZN48525.1"/>
    <property type="molecule type" value="Genomic_DNA"/>
</dbReference>
<sequence>MDLVCRYIAGNFGNPEIASWTNGDYLRLSGILSRASEIQLSPSTLKRIFGKLKTTERYYPQKATRDGLARYAGFADWDDFVDKHPRPAKPGDAAATEAPGPLTKIPQPKAPHISWWPALILMAGACAIFAWQWLKHFDHPPERPAGAKLVCSNPVGDNPHSAVFRVQLPDRFRGDSSKFVIVFGDGERDLSISPGAVLTHYYEKPGRFYAKLLYDSQPVDTIPIYLKTNGWTATANSQLDTTRVYPLETPGFGAAGMSVTPKEVYATGVDTLHTFYVDFVNTQEWDATGDDIELTARLTTSRLRPGIRCSQVMITLYGEKSQHEMLLLKPGCVSWAYLVFSEKGIHGSRTDLSPVGTDLTSGGTVHLRVKDKHAWLTVNGKPLYDIAYNQPVGKLYGIRINFAGIGSIQQVSLKKPDGSMVFEDGSK</sequence>
<evidence type="ECO:0000313" key="3">
    <source>
        <dbReference type="Proteomes" id="UP001449657"/>
    </source>
</evidence>
<keyword evidence="1" id="KW-0472">Membrane</keyword>
<name>A0ABZ2Z8G3_9BACT</name>
<evidence type="ECO:0008006" key="4">
    <source>
        <dbReference type="Google" id="ProtNLM"/>
    </source>
</evidence>
<gene>
    <name evidence="2" type="ORF">WJU22_10105</name>
</gene>
<keyword evidence="3" id="KW-1185">Reference proteome</keyword>
<evidence type="ECO:0000256" key="1">
    <source>
        <dbReference type="SAM" id="Phobius"/>
    </source>
</evidence>
<protein>
    <recommendedName>
        <fullName evidence="4">PKD domain-containing protein</fullName>
    </recommendedName>
</protein>
<accession>A0ABZ2Z8G3</accession>
<keyword evidence="1" id="KW-1133">Transmembrane helix</keyword>
<evidence type="ECO:0000313" key="2">
    <source>
        <dbReference type="EMBL" id="WZN48525.1"/>
    </source>
</evidence>
<dbReference type="RefSeq" id="WP_341843115.1">
    <property type="nucleotide sequence ID" value="NZ_CP149792.1"/>
</dbReference>
<feature type="transmembrane region" description="Helical" evidence="1">
    <location>
        <begin position="113"/>
        <end position="134"/>
    </location>
</feature>
<dbReference type="Proteomes" id="UP001449657">
    <property type="component" value="Chromosome"/>
</dbReference>
<keyword evidence="1" id="KW-0812">Transmembrane</keyword>
<proteinExistence type="predicted"/>
<reference evidence="2 3" key="1">
    <citation type="submission" date="2024-03" db="EMBL/GenBank/DDBJ databases">
        <title>Chitinophaga caseinilytica sp. nov., a casein hydrolysing bacterium isolated from forest soil.</title>
        <authorList>
            <person name="Lee D.S."/>
            <person name="Han D.M."/>
            <person name="Baek J.H."/>
            <person name="Choi D.G."/>
            <person name="Jeon J.H."/>
            <person name="Jeon C.O."/>
        </authorList>
    </citation>
    <scope>NUCLEOTIDE SEQUENCE [LARGE SCALE GENOMIC DNA]</scope>
    <source>
        <strain evidence="2 3">KACC 19118</strain>
    </source>
</reference>
<organism evidence="2 3">
    <name type="scientific">Chitinophaga caseinilytica</name>
    <dbReference type="NCBI Taxonomy" id="2267521"/>
    <lineage>
        <taxon>Bacteria</taxon>
        <taxon>Pseudomonadati</taxon>
        <taxon>Bacteroidota</taxon>
        <taxon>Chitinophagia</taxon>
        <taxon>Chitinophagales</taxon>
        <taxon>Chitinophagaceae</taxon>
        <taxon>Chitinophaga</taxon>
    </lineage>
</organism>